<dbReference type="Gene3D" id="3.10.180.10">
    <property type="entry name" value="2,3-Dihydroxybiphenyl 1,2-Dioxygenase, domain 1"/>
    <property type="match status" value="1"/>
</dbReference>
<dbReference type="STRING" id="1346791.M529_20520"/>
<dbReference type="InterPro" id="IPR052164">
    <property type="entry name" value="Anthracycline_SecMetBiosynth"/>
</dbReference>
<dbReference type="Proteomes" id="UP000015523">
    <property type="component" value="Unassembled WGS sequence"/>
</dbReference>
<organism evidence="2 3">
    <name type="scientific">Sphingobium ummariense RL-3</name>
    <dbReference type="NCBI Taxonomy" id="1346791"/>
    <lineage>
        <taxon>Bacteria</taxon>
        <taxon>Pseudomonadati</taxon>
        <taxon>Pseudomonadota</taxon>
        <taxon>Alphaproteobacteria</taxon>
        <taxon>Sphingomonadales</taxon>
        <taxon>Sphingomonadaceae</taxon>
        <taxon>Sphingobium</taxon>
    </lineage>
</organism>
<gene>
    <name evidence="2" type="ORF">M529_20520</name>
</gene>
<comment type="caution">
    <text evidence="2">The sequence shown here is derived from an EMBL/GenBank/DDBJ whole genome shotgun (WGS) entry which is preliminary data.</text>
</comment>
<feature type="domain" description="Glyoxalase/fosfomycin resistance/dioxygenase" evidence="1">
    <location>
        <begin position="4"/>
        <end position="105"/>
    </location>
</feature>
<dbReference type="EMBL" id="AUWY01000123">
    <property type="protein sequence ID" value="EQB30256.1"/>
    <property type="molecule type" value="Genomic_DNA"/>
</dbReference>
<reference evidence="2 3" key="1">
    <citation type="journal article" date="2013" name="Genome Announc.">
        <title>Draft Genome Sequence of Sphingobium ummariense Strain RL-3, a Hexachlorocyclohexane-Degrading Bacterium.</title>
        <authorList>
            <person name="Kohli P."/>
            <person name="Dua A."/>
            <person name="Sangwan N."/>
            <person name="Oldach P."/>
            <person name="Khurana J.P."/>
            <person name="Lal R."/>
        </authorList>
    </citation>
    <scope>NUCLEOTIDE SEQUENCE [LARGE SCALE GENOMIC DNA]</scope>
    <source>
        <strain evidence="2 3">RL-3</strain>
    </source>
</reference>
<name>T0IWW0_9SPHN</name>
<evidence type="ECO:0000313" key="3">
    <source>
        <dbReference type="Proteomes" id="UP000015523"/>
    </source>
</evidence>
<accession>T0IWW0</accession>
<dbReference type="InterPro" id="IPR029068">
    <property type="entry name" value="Glyas_Bleomycin-R_OHBP_Dase"/>
</dbReference>
<dbReference type="eggNOG" id="COG3324">
    <property type="taxonomic scope" value="Bacteria"/>
</dbReference>
<dbReference type="Pfam" id="PF00903">
    <property type="entry name" value="Glyoxalase"/>
    <property type="match status" value="1"/>
</dbReference>
<dbReference type="AlphaFoldDB" id="T0IWW0"/>
<dbReference type="PANTHER" id="PTHR33993">
    <property type="entry name" value="GLYOXALASE-RELATED"/>
    <property type="match status" value="1"/>
</dbReference>
<proteinExistence type="predicted"/>
<dbReference type="PATRIC" id="fig|1346791.3.peg.3969"/>
<evidence type="ECO:0000313" key="2">
    <source>
        <dbReference type="EMBL" id="EQB30256.1"/>
    </source>
</evidence>
<dbReference type="InterPro" id="IPR004360">
    <property type="entry name" value="Glyas_Fos-R_dOase_dom"/>
</dbReference>
<keyword evidence="3" id="KW-1185">Reference proteome</keyword>
<protein>
    <recommendedName>
        <fullName evidence="1">Glyoxalase/fosfomycin resistance/dioxygenase domain-containing protein</fullName>
    </recommendedName>
</protein>
<dbReference type="PANTHER" id="PTHR33993:SF1">
    <property type="entry name" value="GLYOXALASE FAMILY PROTEIN"/>
    <property type="match status" value="1"/>
</dbReference>
<sequence>MAVLNYVELPVASAPDTVAFYAAAFGWRFTDYGPDYAAHEEEPCQLGINATVDDRTLRILPVIEVEDIEASRAAVIAAGGHLSRDIFAFPGGRRFHFTDPDGLELGVYVKEA</sequence>
<dbReference type="SUPFAM" id="SSF54593">
    <property type="entry name" value="Glyoxalase/Bleomycin resistance protein/Dihydroxybiphenyl dioxygenase"/>
    <property type="match status" value="1"/>
</dbReference>
<dbReference type="OrthoDB" id="9792323at2"/>
<dbReference type="RefSeq" id="WP_021319686.1">
    <property type="nucleotide sequence ID" value="NZ_AUWY01000123.1"/>
</dbReference>
<evidence type="ECO:0000259" key="1">
    <source>
        <dbReference type="Pfam" id="PF00903"/>
    </source>
</evidence>